<dbReference type="Proteomes" id="UP001177003">
    <property type="component" value="Chromosome 9"/>
</dbReference>
<evidence type="ECO:0000313" key="4">
    <source>
        <dbReference type="Proteomes" id="UP001177003"/>
    </source>
</evidence>
<gene>
    <name evidence="3" type="ORF">LSALG_LOCUS39971</name>
</gene>
<feature type="domain" description="hAT-like transposase RNase-H fold" evidence="2">
    <location>
        <begin position="2"/>
        <end position="107"/>
    </location>
</feature>
<dbReference type="AlphaFoldDB" id="A0AA35ZYY5"/>
<keyword evidence="4" id="KW-1185">Reference proteome</keyword>
<dbReference type="PANTHER" id="PTHR23272:SF187">
    <property type="entry name" value="AC9 TRANSPOSASE-RELATED"/>
    <property type="match status" value="1"/>
</dbReference>
<organism evidence="3 4">
    <name type="scientific">Lactuca saligna</name>
    <name type="common">Willowleaf lettuce</name>
    <dbReference type="NCBI Taxonomy" id="75948"/>
    <lineage>
        <taxon>Eukaryota</taxon>
        <taxon>Viridiplantae</taxon>
        <taxon>Streptophyta</taxon>
        <taxon>Embryophyta</taxon>
        <taxon>Tracheophyta</taxon>
        <taxon>Spermatophyta</taxon>
        <taxon>Magnoliopsida</taxon>
        <taxon>eudicotyledons</taxon>
        <taxon>Gunneridae</taxon>
        <taxon>Pentapetalae</taxon>
        <taxon>asterids</taxon>
        <taxon>campanulids</taxon>
        <taxon>Asterales</taxon>
        <taxon>Asteraceae</taxon>
        <taxon>Cichorioideae</taxon>
        <taxon>Cichorieae</taxon>
        <taxon>Lactucinae</taxon>
        <taxon>Lactuca</taxon>
    </lineage>
</organism>
<protein>
    <recommendedName>
        <fullName evidence="5">HAT C-terminal dimerisation domain-containing protein</fullName>
    </recommendedName>
</protein>
<proteinExistence type="predicted"/>
<dbReference type="PANTHER" id="PTHR23272">
    <property type="entry name" value="BED FINGER-RELATED"/>
    <property type="match status" value="1"/>
</dbReference>
<dbReference type="EMBL" id="OX465085">
    <property type="protein sequence ID" value="CAI9301416.1"/>
    <property type="molecule type" value="Genomic_DNA"/>
</dbReference>
<evidence type="ECO:0000313" key="3">
    <source>
        <dbReference type="EMBL" id="CAI9301416.1"/>
    </source>
</evidence>
<accession>A0AA35ZYY5</accession>
<dbReference type="Pfam" id="PF05699">
    <property type="entry name" value="Dimer_Tnp_hAT"/>
    <property type="match status" value="1"/>
</dbReference>
<dbReference type="GO" id="GO:0046983">
    <property type="term" value="F:protein dimerization activity"/>
    <property type="evidence" value="ECO:0007669"/>
    <property type="project" value="InterPro"/>
</dbReference>
<dbReference type="InterPro" id="IPR012337">
    <property type="entry name" value="RNaseH-like_sf"/>
</dbReference>
<dbReference type="InterPro" id="IPR025525">
    <property type="entry name" value="hAT-like_transposase_RNase-H"/>
</dbReference>
<evidence type="ECO:0008006" key="5">
    <source>
        <dbReference type="Google" id="ProtNLM"/>
    </source>
</evidence>
<dbReference type="Pfam" id="PF14372">
    <property type="entry name" value="hAT-like_RNase-H"/>
    <property type="match status" value="1"/>
</dbReference>
<feature type="domain" description="HAT C-terminal dimerisation" evidence="1">
    <location>
        <begin position="161"/>
        <end position="244"/>
    </location>
</feature>
<dbReference type="InterPro" id="IPR008906">
    <property type="entry name" value="HATC_C_dom"/>
</dbReference>
<dbReference type="GO" id="GO:0003677">
    <property type="term" value="F:DNA binding"/>
    <property type="evidence" value="ECO:0007669"/>
    <property type="project" value="InterPro"/>
</dbReference>
<evidence type="ECO:0000259" key="2">
    <source>
        <dbReference type="Pfam" id="PF14372"/>
    </source>
</evidence>
<reference evidence="3" key="1">
    <citation type="submission" date="2023-04" db="EMBL/GenBank/DDBJ databases">
        <authorList>
            <person name="Vijverberg K."/>
            <person name="Xiong W."/>
            <person name="Schranz E."/>
        </authorList>
    </citation>
    <scope>NUCLEOTIDE SEQUENCE</scope>
</reference>
<name>A0AA35ZYY5_LACSI</name>
<evidence type="ECO:0000259" key="1">
    <source>
        <dbReference type="Pfam" id="PF05699"/>
    </source>
</evidence>
<sequence>MSGTLYVTANMHFHEILGVLASLLEWTQDDDINIVLMGDQMRKKFNKYYGDFGKTNVMVLVAIALDPRYKMRFVNFSLRKIYHLDFKKVEELYAQVFEVLNKLYNHYSNVSSITKNDDSSSFNTNDNDGQNFVGVVKNKQMRKIYDEFYENDVEDAMEKSEFEEYLDAPPKKINNETFDILKWWSDKCTSYKVLASMTKDILAILVSTVANESTFSTSGHVVDDFHSNLIPKAVEALICTQDWLRTSNVCIDLEQLLEDVENMRKKLVAIWKIHVEGISSCCF</sequence>
<dbReference type="SUPFAM" id="SSF53098">
    <property type="entry name" value="Ribonuclease H-like"/>
    <property type="match status" value="1"/>
</dbReference>